<dbReference type="InterPro" id="IPR036374">
    <property type="entry name" value="OxRdtase_Mopterin-bd_sf"/>
</dbReference>
<gene>
    <name evidence="3" type="ORF">FB474_1936</name>
</gene>
<dbReference type="Gene3D" id="3.90.420.10">
    <property type="entry name" value="Oxidoreductase, molybdopterin-binding domain"/>
    <property type="match status" value="1"/>
</dbReference>
<reference evidence="3 4" key="1">
    <citation type="submission" date="2019-06" db="EMBL/GenBank/DDBJ databases">
        <title>Sequencing the genomes of 1000 actinobacteria strains.</title>
        <authorList>
            <person name="Klenk H.-P."/>
        </authorList>
    </citation>
    <scope>NUCLEOTIDE SEQUENCE [LARGE SCALE GENOMIC DNA]</scope>
    <source>
        <strain evidence="3 4">DSM 18082</strain>
    </source>
</reference>
<dbReference type="RefSeq" id="WP_246092115.1">
    <property type="nucleotide sequence ID" value="NZ_VFOQ01000001.1"/>
</dbReference>
<proteinExistence type="predicted"/>
<evidence type="ECO:0000259" key="2">
    <source>
        <dbReference type="Pfam" id="PF00174"/>
    </source>
</evidence>
<evidence type="ECO:0000313" key="3">
    <source>
        <dbReference type="EMBL" id="TQL60541.1"/>
    </source>
</evidence>
<organism evidence="3 4">
    <name type="scientific">Oryzihumus leptocrescens</name>
    <dbReference type="NCBI Taxonomy" id="297536"/>
    <lineage>
        <taxon>Bacteria</taxon>
        <taxon>Bacillati</taxon>
        <taxon>Actinomycetota</taxon>
        <taxon>Actinomycetes</taxon>
        <taxon>Micrococcales</taxon>
        <taxon>Intrasporangiaceae</taxon>
        <taxon>Oryzihumus</taxon>
    </lineage>
</organism>
<dbReference type="PANTHER" id="PTHR43032">
    <property type="entry name" value="PROTEIN-METHIONINE-SULFOXIDE REDUCTASE"/>
    <property type="match status" value="1"/>
</dbReference>
<comment type="caution">
    <text evidence="3">The sequence shown here is derived from an EMBL/GenBank/DDBJ whole genome shotgun (WGS) entry which is preliminary data.</text>
</comment>
<dbReference type="AlphaFoldDB" id="A0A542ZJK8"/>
<protein>
    <submittedName>
        <fullName evidence="3">DMSO/TMAO reductase YedYZ molybdopterin-dependent catalytic subunit</fullName>
    </submittedName>
</protein>
<dbReference type="InterPro" id="IPR000572">
    <property type="entry name" value="OxRdtase_Mopterin-bd_dom"/>
</dbReference>
<evidence type="ECO:0000256" key="1">
    <source>
        <dbReference type="SAM" id="MobiDB-lite"/>
    </source>
</evidence>
<evidence type="ECO:0000313" key="4">
    <source>
        <dbReference type="Proteomes" id="UP000319514"/>
    </source>
</evidence>
<dbReference type="Proteomes" id="UP000319514">
    <property type="component" value="Unassembled WGS sequence"/>
</dbReference>
<accession>A0A542ZJK8</accession>
<feature type="region of interest" description="Disordered" evidence="1">
    <location>
        <begin position="1"/>
        <end position="23"/>
    </location>
</feature>
<dbReference type="SUPFAM" id="SSF56524">
    <property type="entry name" value="Oxidoreductase molybdopterin-binding domain"/>
    <property type="match status" value="1"/>
</dbReference>
<keyword evidence="4" id="KW-1185">Reference proteome</keyword>
<dbReference type="Pfam" id="PF00174">
    <property type="entry name" value="Oxidored_molyb"/>
    <property type="match status" value="1"/>
</dbReference>
<name>A0A542ZJK8_9MICO</name>
<feature type="domain" description="Oxidoreductase molybdopterin-binding" evidence="2">
    <location>
        <begin position="28"/>
        <end position="175"/>
    </location>
</feature>
<dbReference type="PANTHER" id="PTHR43032:SF4">
    <property type="entry name" value="OXIDOREDUCTASE MOLYBDOPTERIN-BINDING DOMAIN-CONTAINING PROTEIN"/>
    <property type="match status" value="1"/>
</dbReference>
<dbReference type="EMBL" id="VFOQ01000001">
    <property type="protein sequence ID" value="TQL60541.1"/>
    <property type="molecule type" value="Genomic_DNA"/>
</dbReference>
<sequence>MSSWGLAEPRPLPPGQRRTESLRPVHYGRVPRMDLASWSLRIGGDAKGGSTALTWAEFDDLPKVDVRADHHCVSHYTTQDLLWSGVAVRTILDLAPPEDDVEHALVSAAYGYSSNVRMEDLASPRAILATHLDGEPLTPEHGWPCRLVLPHLYGWKGPKWVLAIDYQHHPERGFWEQRGYHFTGDVWREERYAYQE</sequence>